<proteinExistence type="inferred from homology"/>
<dbReference type="Proteomes" id="UP001152484">
    <property type="component" value="Unassembled WGS sequence"/>
</dbReference>
<feature type="compositionally biased region" description="Polar residues" evidence="2">
    <location>
        <begin position="183"/>
        <end position="218"/>
    </location>
</feature>
<dbReference type="PANTHER" id="PTHR31447:SF1">
    <property type="entry name" value="OS06G0138200 PROTEIN"/>
    <property type="match status" value="1"/>
</dbReference>
<evidence type="ECO:0000259" key="3">
    <source>
        <dbReference type="PROSITE" id="PS51471"/>
    </source>
</evidence>
<name>A0A9P0Z0B4_CUSEU</name>
<dbReference type="PROSITE" id="PS51471">
    <property type="entry name" value="FE2OG_OXY"/>
    <property type="match status" value="1"/>
</dbReference>
<evidence type="ECO:0000313" key="5">
    <source>
        <dbReference type="Proteomes" id="UP001152484"/>
    </source>
</evidence>
<feature type="compositionally biased region" description="Basic and acidic residues" evidence="2">
    <location>
        <begin position="265"/>
        <end position="278"/>
    </location>
</feature>
<feature type="domain" description="Fe2OG dioxygenase" evidence="3">
    <location>
        <begin position="409"/>
        <end position="506"/>
    </location>
</feature>
<comment type="caution">
    <text evidence="4">The sequence shown here is derived from an EMBL/GenBank/DDBJ whole genome shotgun (WGS) entry which is preliminary data.</text>
</comment>
<protein>
    <recommendedName>
        <fullName evidence="3">Fe2OG dioxygenase domain-containing protein</fullName>
    </recommendedName>
</protein>
<organism evidence="4 5">
    <name type="scientific">Cuscuta europaea</name>
    <name type="common">European dodder</name>
    <dbReference type="NCBI Taxonomy" id="41803"/>
    <lineage>
        <taxon>Eukaryota</taxon>
        <taxon>Viridiplantae</taxon>
        <taxon>Streptophyta</taxon>
        <taxon>Embryophyta</taxon>
        <taxon>Tracheophyta</taxon>
        <taxon>Spermatophyta</taxon>
        <taxon>Magnoliopsida</taxon>
        <taxon>eudicotyledons</taxon>
        <taxon>Gunneridae</taxon>
        <taxon>Pentapetalae</taxon>
        <taxon>asterids</taxon>
        <taxon>lamiids</taxon>
        <taxon>Solanales</taxon>
        <taxon>Convolvulaceae</taxon>
        <taxon>Cuscuteae</taxon>
        <taxon>Cuscuta</taxon>
        <taxon>Cuscuta subgen. Cuscuta</taxon>
    </lineage>
</organism>
<accession>A0A9P0Z0B4</accession>
<keyword evidence="5" id="KW-1185">Reference proteome</keyword>
<dbReference type="SUPFAM" id="SSF51197">
    <property type="entry name" value="Clavaminate synthase-like"/>
    <property type="match status" value="1"/>
</dbReference>
<dbReference type="InterPro" id="IPR005123">
    <property type="entry name" value="Oxoglu/Fe-dep_dioxygenase_dom"/>
</dbReference>
<reference evidence="4" key="1">
    <citation type="submission" date="2022-07" db="EMBL/GenBank/DDBJ databases">
        <authorList>
            <person name="Macas J."/>
            <person name="Novak P."/>
            <person name="Neumann P."/>
        </authorList>
    </citation>
    <scope>NUCLEOTIDE SEQUENCE</scope>
</reference>
<dbReference type="InterPro" id="IPR037151">
    <property type="entry name" value="AlkB-like_sf"/>
</dbReference>
<dbReference type="Pfam" id="PF13532">
    <property type="entry name" value="2OG-FeII_Oxy_2"/>
    <property type="match status" value="1"/>
</dbReference>
<dbReference type="AlphaFoldDB" id="A0A9P0Z0B4"/>
<dbReference type="GO" id="GO:0003729">
    <property type="term" value="F:mRNA binding"/>
    <property type="evidence" value="ECO:0007669"/>
    <property type="project" value="InterPro"/>
</dbReference>
<dbReference type="PANTHER" id="PTHR31447">
    <property type="entry name" value="HYDROXYPROLINE-RICH GLYCOPROTEIN FAMILY PROTEIN-RELATED"/>
    <property type="match status" value="1"/>
</dbReference>
<dbReference type="OrthoDB" id="271595at2759"/>
<feature type="compositionally biased region" description="Low complexity" evidence="2">
    <location>
        <begin position="226"/>
        <end position="240"/>
    </location>
</feature>
<evidence type="ECO:0000256" key="1">
    <source>
        <dbReference type="ARBA" id="ARBA00007879"/>
    </source>
</evidence>
<evidence type="ECO:0000313" key="4">
    <source>
        <dbReference type="EMBL" id="CAH9082116.1"/>
    </source>
</evidence>
<dbReference type="EMBL" id="CAMAPE010000015">
    <property type="protein sequence ID" value="CAH9082116.1"/>
    <property type="molecule type" value="Genomic_DNA"/>
</dbReference>
<evidence type="ECO:0000256" key="2">
    <source>
        <dbReference type="SAM" id="MobiDB-lite"/>
    </source>
</evidence>
<dbReference type="InterPro" id="IPR044842">
    <property type="entry name" value="ALKBH9B/ALKBH10B-like"/>
</dbReference>
<dbReference type="GO" id="GO:0006402">
    <property type="term" value="P:mRNA catabolic process"/>
    <property type="evidence" value="ECO:0007669"/>
    <property type="project" value="InterPro"/>
</dbReference>
<gene>
    <name evidence="4" type="ORF">CEURO_LOCUS8130</name>
</gene>
<dbReference type="Gene3D" id="2.60.120.590">
    <property type="entry name" value="Alpha-ketoglutarate-dependent dioxygenase AlkB-like"/>
    <property type="match status" value="1"/>
</dbReference>
<dbReference type="GO" id="GO:0032451">
    <property type="term" value="F:demethylase activity"/>
    <property type="evidence" value="ECO:0007669"/>
    <property type="project" value="InterPro"/>
</dbReference>
<sequence length="581" mass="63825">MEGARADLWGGGGGGSIAKEDEWVVLETGQGLIVHDTRLSLVGTIASERMRPSLTSRLLNILMAGEINGDAPNPGGRKSFLDMAGSLGHEQLLEVLSGGLCECCESVLQSRIENLKKSKTSETSISTNDGKDDNTEFLSADSSDLTSRDSRLDPSSPAFTPLGRPWAIEPNYLNRLKKLVSNTTESKSGISSETASSAKRLDSSSPSGNPQGIEQSYLKQVKKLVSDSSSSPMSVNSKPKPASDPNISNPNIDITLDDGLSNREASVDDKGLSEEQKEHIRFSQVKRKKDFLHYERIEGKRVNVLQGLELHCQVFNAAEQTKIVESVYKFQRMGQQGKLRERTYTEPRKWMRGKGRATIQFGCCYNYAVDKNGNPPGILREEEVDPLPPIFKKMIKRMVRWQILPPTCVPNSCIVNIYDEGDCIPPHIDHHDFVRPFCTVSFLSECNILFGSNLKIISPGEFSGPVSIPLPVGSVFILQGNGADVAKHCVPAVPSKRISVTFRKMDESKLPHTFRPDPELTKIMPIVHRPLGKESSIKHINGSNGSVATTEITNLNNLISNDEYPPLGSIRSSKIRSSGRV</sequence>
<dbReference type="InterPro" id="IPR027450">
    <property type="entry name" value="AlkB-like"/>
</dbReference>
<comment type="similarity">
    <text evidence="1">Belongs to the alkB family.</text>
</comment>
<feature type="region of interest" description="Disordered" evidence="2">
    <location>
        <begin position="117"/>
        <end position="164"/>
    </location>
</feature>
<feature type="region of interest" description="Disordered" evidence="2">
    <location>
        <begin position="183"/>
        <end position="278"/>
    </location>
</feature>